<keyword evidence="1" id="KW-0808">Transferase</keyword>
<dbReference type="EMBL" id="CAJEWD010000008">
    <property type="protein sequence ID" value="CAD2080613.1"/>
    <property type="molecule type" value="Genomic_DNA"/>
</dbReference>
<dbReference type="AlphaFoldDB" id="A0A6V7RRY1"/>
<accession>A0A6V7RRY1</accession>
<gene>
    <name evidence="1" type="ORF">JEODO184_01976</name>
</gene>
<dbReference type="RefSeq" id="WP_185126470.1">
    <property type="nucleotide sequence ID" value="NZ_CAJEWD010000008.1"/>
</dbReference>
<evidence type="ECO:0000313" key="1">
    <source>
        <dbReference type="EMBL" id="CAD2080613.1"/>
    </source>
</evidence>
<organism evidence="1 2">
    <name type="scientific">Jeotgalicoccus meleagridis</name>
    <dbReference type="NCBI Taxonomy" id="2759181"/>
    <lineage>
        <taxon>Bacteria</taxon>
        <taxon>Bacillati</taxon>
        <taxon>Bacillota</taxon>
        <taxon>Bacilli</taxon>
        <taxon>Bacillales</taxon>
        <taxon>Staphylococcaceae</taxon>
        <taxon>Jeotgalicoccus</taxon>
    </lineage>
</organism>
<dbReference type="GO" id="GO:0016740">
    <property type="term" value="F:transferase activity"/>
    <property type="evidence" value="ECO:0007669"/>
    <property type="project" value="UniProtKB-KW"/>
</dbReference>
<evidence type="ECO:0000313" key="2">
    <source>
        <dbReference type="Proteomes" id="UP000589351"/>
    </source>
</evidence>
<keyword evidence="2" id="KW-1185">Reference proteome</keyword>
<dbReference type="SUPFAM" id="SSF52777">
    <property type="entry name" value="CoA-dependent acyltransferases"/>
    <property type="match status" value="1"/>
</dbReference>
<dbReference type="Proteomes" id="UP000589351">
    <property type="component" value="Unassembled WGS sequence"/>
</dbReference>
<name>A0A6V7RRY1_9STAP</name>
<protein>
    <submittedName>
        <fullName evidence="1">Alcohol acetyltransferase</fullName>
    </submittedName>
</protein>
<comment type="caution">
    <text evidence="1">The sequence shown here is derived from an EMBL/GenBank/DDBJ whole genome shotgun (WGS) entry which is preliminary data.</text>
</comment>
<sequence>MSQWYRIDNTGKIFHAVSSSSNSAVFRVSMVLTEMIDPVILQDALDVVATRFPSLMLRVRKGLFWDFLEQNDAILEVKKETDYPCAPIERQENNAYLIRVLYFNNRISVEVFHSLTDGGGAEAFIKTLTYQYLKLKGNELTPDESIMLPSEEPLDEEVEDSFVRYATDSRLKGLSAKDPKSYQILGTPLSPRGINLVQGQMASKALNTYAKSRGTSLTGLLTSVLIQTIFQQRHGINESEIVTVAIPVSLRKAFPSRTIRNFFSVSNISVRVTEETSMDDIIKEVTDQLIQKTEKSYLQEGIDRFFSFQKNPFLRIVPVFIKYPIMRFAFNWAGESRKTLTLTNLGNVKLPDSMRPYVKYMDIVLYPTKKSPINCGVATVNDTFTITFARAIEENDLIKEFFKNISHMTGLKVTVQSNEWGE</sequence>
<reference evidence="1 2" key="1">
    <citation type="submission" date="2020-07" db="EMBL/GenBank/DDBJ databases">
        <authorList>
            <person name="Criscuolo A."/>
        </authorList>
    </citation>
    <scope>NUCLEOTIDE SEQUENCE [LARGE SCALE GENOMIC DNA]</scope>
    <source>
        <strain evidence="1">CIP111649</strain>
    </source>
</reference>
<proteinExistence type="predicted"/>
<dbReference type="Gene3D" id="3.30.559.30">
    <property type="entry name" value="Nonribosomal peptide synthetase, condensation domain"/>
    <property type="match status" value="1"/>
</dbReference>